<evidence type="ECO:0000313" key="3">
    <source>
        <dbReference type="EMBL" id="PJE77478.1"/>
    </source>
</evidence>
<dbReference type="PANTHER" id="PTHR45823:SF1">
    <property type="entry name" value="T-SNARE COILED-COIL HOMOLOGY DOMAIN-CONTAINING PROTEIN"/>
    <property type="match status" value="1"/>
</dbReference>
<feature type="region of interest" description="Disordered" evidence="1">
    <location>
        <begin position="235"/>
        <end position="265"/>
    </location>
</feature>
<reference evidence="3" key="1">
    <citation type="journal article" date="2017" name="Appl. Environ. Microbiol.">
        <title>Molecular characterization of an Endozoicomonas-like organism causing infection in king scallop Pecten maximus L.</title>
        <authorList>
            <person name="Cano I."/>
            <person name="van Aerle R."/>
            <person name="Ross S."/>
            <person name="Verner-Jeffreys D.W."/>
            <person name="Paley R.K."/>
            <person name="Rimmer G."/>
            <person name="Ryder D."/>
            <person name="Hooper P."/>
            <person name="Stone D."/>
            <person name="Feist S.W."/>
        </authorList>
    </citation>
    <scope>NUCLEOTIDE SEQUENCE</scope>
</reference>
<name>A0A2H9T2N1_9ZZZZ</name>
<feature type="compositionally biased region" description="Low complexity" evidence="1">
    <location>
        <begin position="249"/>
        <end position="259"/>
    </location>
</feature>
<sequence length="265" mass="29638">MDHGNSGGLPRVHRKQKDPQQFDGSGDFNDYILHFEQVALWNQWGNYEKAQQLAMSLRGPAQKVLSTLTLAQVGDYGKLRDVLAAQFDPPGRETAYRCQLKHRTHSQKESLVSYGRELRRLAGLAFPGMAADSSEVHVIDQFIHGLSNIDMKRHVQFHHPSSLEAAITLAIEFEAFDKELRAPEKKPRAYVDEVDQGHIQVVQENSPSTNRQNTELATMLCEGFETLGKQLVNAVRGGGNRRGRGSPKGQGRNQGQDRGQGQDRN</sequence>
<feature type="domain" description="Retrotransposon gag" evidence="2">
    <location>
        <begin position="54"/>
        <end position="146"/>
    </location>
</feature>
<dbReference type="PANTHER" id="PTHR45823">
    <property type="entry name" value="T-SNARE COILED-COIL HOMOLOGY DOMAIN-CONTAINING PROTEIN"/>
    <property type="match status" value="1"/>
</dbReference>
<proteinExistence type="predicted"/>
<feature type="region of interest" description="Disordered" evidence="1">
    <location>
        <begin position="1"/>
        <end position="23"/>
    </location>
</feature>
<dbReference type="AlphaFoldDB" id="A0A2H9T2N1"/>
<protein>
    <recommendedName>
        <fullName evidence="2">Retrotransposon gag domain-containing protein</fullName>
    </recommendedName>
</protein>
<dbReference type="Pfam" id="PF03732">
    <property type="entry name" value="Retrotrans_gag"/>
    <property type="match status" value="1"/>
</dbReference>
<organism evidence="3">
    <name type="scientific">invertebrate metagenome</name>
    <dbReference type="NCBI Taxonomy" id="1711999"/>
    <lineage>
        <taxon>unclassified sequences</taxon>
        <taxon>metagenomes</taxon>
        <taxon>organismal metagenomes</taxon>
    </lineage>
</organism>
<evidence type="ECO:0000256" key="1">
    <source>
        <dbReference type="SAM" id="MobiDB-lite"/>
    </source>
</evidence>
<dbReference type="EMBL" id="NSIT01000565">
    <property type="protein sequence ID" value="PJE77478.1"/>
    <property type="molecule type" value="Genomic_DNA"/>
</dbReference>
<gene>
    <name evidence="3" type="ORF">CI610_03599</name>
</gene>
<dbReference type="InterPro" id="IPR005162">
    <property type="entry name" value="Retrotrans_gag_dom"/>
</dbReference>
<evidence type="ECO:0000259" key="2">
    <source>
        <dbReference type="Pfam" id="PF03732"/>
    </source>
</evidence>
<accession>A0A2H9T2N1</accession>
<comment type="caution">
    <text evidence="3">The sequence shown here is derived from an EMBL/GenBank/DDBJ whole genome shotgun (WGS) entry which is preliminary data.</text>
</comment>